<dbReference type="eggNOG" id="COG2124">
    <property type="taxonomic scope" value="Bacteria"/>
</dbReference>
<protein>
    <submittedName>
        <fullName evidence="7">Cholest-4-en-3-one 26-monooxygenase</fullName>
    </submittedName>
</protein>
<keyword evidence="5" id="KW-0408">Iron</keyword>
<keyword evidence="8" id="KW-1185">Reference proteome</keyword>
<accession>A0A1H7VZ79</accession>
<dbReference type="OrthoDB" id="4156795at2"/>
<keyword evidence="2" id="KW-0349">Heme</keyword>
<dbReference type="EMBL" id="FOAZ01000019">
    <property type="protein sequence ID" value="SEM14169.1"/>
    <property type="molecule type" value="Genomic_DNA"/>
</dbReference>
<dbReference type="RefSeq" id="WP_042444774.1">
    <property type="nucleotide sequence ID" value="NZ_BBPN01000007.1"/>
</dbReference>
<dbReference type="InterPro" id="IPR036396">
    <property type="entry name" value="Cyt_P450_sf"/>
</dbReference>
<dbReference type="Gene3D" id="1.10.630.10">
    <property type="entry name" value="Cytochrome P450"/>
    <property type="match status" value="1"/>
</dbReference>
<evidence type="ECO:0000256" key="2">
    <source>
        <dbReference type="ARBA" id="ARBA00022617"/>
    </source>
</evidence>
<dbReference type="SUPFAM" id="SSF48264">
    <property type="entry name" value="Cytochrome P450"/>
    <property type="match status" value="1"/>
</dbReference>
<evidence type="ECO:0000256" key="3">
    <source>
        <dbReference type="ARBA" id="ARBA00022723"/>
    </source>
</evidence>
<evidence type="ECO:0000256" key="5">
    <source>
        <dbReference type="ARBA" id="ARBA00023004"/>
    </source>
</evidence>
<reference evidence="8" key="1">
    <citation type="submission" date="2016-10" db="EMBL/GenBank/DDBJ databases">
        <authorList>
            <person name="Varghese N."/>
        </authorList>
    </citation>
    <scope>NUCLEOTIDE SEQUENCE [LARGE SCALE GENOMIC DNA]</scope>
    <source>
        <strain evidence="8">DSM 45096 / BCRC 16803 / CGMCC 4.1857 / CIP 109030 / JCM 12277 / KCTC 19219 / NBRC 100920 / 33214</strain>
    </source>
</reference>
<evidence type="ECO:0000256" key="1">
    <source>
        <dbReference type="ARBA" id="ARBA00010617"/>
    </source>
</evidence>
<dbReference type="PRINTS" id="PR00359">
    <property type="entry name" value="BP450"/>
</dbReference>
<dbReference type="InterPro" id="IPR001128">
    <property type="entry name" value="Cyt_P450"/>
</dbReference>
<evidence type="ECO:0000313" key="7">
    <source>
        <dbReference type="EMBL" id="SEM14169.1"/>
    </source>
</evidence>
<dbReference type="InterPro" id="IPR002397">
    <property type="entry name" value="Cyt_P450_B"/>
</dbReference>
<gene>
    <name evidence="7" type="ORF">SAMN05414137_11983</name>
</gene>
<dbReference type="PANTHER" id="PTHR46696">
    <property type="entry name" value="P450, PUTATIVE (EUROFUNG)-RELATED"/>
    <property type="match status" value="1"/>
</dbReference>
<sequence length="410" mass="45253">MSCPVLPDGFDPTDPELNAHGVPLPEFAVLRRTAPVCWIPQADGTSGFDDGGYWAVTRHADVREVSTHPETFSSQAKTAIIRFHPSIEPSAIDGQKLIMLNMDPPEHTRLRSIVQRGFTPRAINALQDALRDRAERIVHAAVKEGTGDFVTDVACELPLQAIAELIGIPQSDRSKIFHWTNTMVGYDDPELALTQQMGMQSAVELMSYAMGMAEERKACPAEDIVTKLVNASGQGNLSSDEFGFFVLVLAVAGNETTRNATSHGMHAMLTHPEQWELYKERRPQTAADEIVRWATPVISFQRTATQDVELGGAEIKAGQRVGIFYASANNDEDVFDRPDRFDILRDPNPHLGFGGGGPHFCLGANLARLEIDLIFNAIADAMPNIRLNGEPNRLRSPWLNGIKRMDVQYQ</sequence>
<dbReference type="GO" id="GO:0008395">
    <property type="term" value="F:steroid hydroxylase activity"/>
    <property type="evidence" value="ECO:0007669"/>
    <property type="project" value="TreeGrafter"/>
</dbReference>
<evidence type="ECO:0000256" key="6">
    <source>
        <dbReference type="ARBA" id="ARBA00023033"/>
    </source>
</evidence>
<dbReference type="Proteomes" id="UP000183015">
    <property type="component" value="Unassembled WGS sequence"/>
</dbReference>
<dbReference type="GO" id="GO:0006707">
    <property type="term" value="P:cholesterol catabolic process"/>
    <property type="evidence" value="ECO:0007669"/>
    <property type="project" value="TreeGrafter"/>
</dbReference>
<dbReference type="FunFam" id="1.10.630.10:FF:000018">
    <property type="entry name" value="Cytochrome P450 monooxygenase"/>
    <property type="match status" value="1"/>
</dbReference>
<keyword evidence="4" id="KW-0560">Oxidoreductase</keyword>
<evidence type="ECO:0000313" key="8">
    <source>
        <dbReference type="Proteomes" id="UP000183015"/>
    </source>
</evidence>
<evidence type="ECO:0000256" key="4">
    <source>
        <dbReference type="ARBA" id="ARBA00023002"/>
    </source>
</evidence>
<dbReference type="CDD" id="cd11033">
    <property type="entry name" value="CYP142-like"/>
    <property type="match status" value="1"/>
</dbReference>
<proteinExistence type="inferred from homology"/>
<keyword evidence="3" id="KW-0479">Metal-binding</keyword>
<organism evidence="7 8">
    <name type="scientific">Streptacidiphilus jiangxiensis</name>
    <dbReference type="NCBI Taxonomy" id="235985"/>
    <lineage>
        <taxon>Bacteria</taxon>
        <taxon>Bacillati</taxon>
        <taxon>Actinomycetota</taxon>
        <taxon>Actinomycetes</taxon>
        <taxon>Kitasatosporales</taxon>
        <taxon>Streptomycetaceae</taxon>
        <taxon>Streptacidiphilus</taxon>
    </lineage>
</organism>
<dbReference type="Pfam" id="PF00067">
    <property type="entry name" value="p450"/>
    <property type="match status" value="1"/>
</dbReference>
<dbReference type="STRING" id="235985.SAMN05414137_11983"/>
<comment type="similarity">
    <text evidence="1">Belongs to the cytochrome P450 family.</text>
</comment>
<dbReference type="GO" id="GO:0036199">
    <property type="term" value="F:cholest-4-en-3-one 26-monooxygenase activity"/>
    <property type="evidence" value="ECO:0007669"/>
    <property type="project" value="TreeGrafter"/>
</dbReference>
<dbReference type="GO" id="GO:0020037">
    <property type="term" value="F:heme binding"/>
    <property type="evidence" value="ECO:0007669"/>
    <property type="project" value="InterPro"/>
</dbReference>
<name>A0A1H7VZ79_STRJI</name>
<dbReference type="PANTHER" id="PTHR46696:SF4">
    <property type="entry name" value="BIOTIN BIOSYNTHESIS CYTOCHROME P450"/>
    <property type="match status" value="1"/>
</dbReference>
<keyword evidence="6 7" id="KW-0503">Monooxygenase</keyword>
<dbReference type="GO" id="GO:0005506">
    <property type="term" value="F:iron ion binding"/>
    <property type="evidence" value="ECO:0007669"/>
    <property type="project" value="InterPro"/>
</dbReference>
<dbReference type="AlphaFoldDB" id="A0A1H7VZ79"/>